<accession>A0A173W3P6</accession>
<dbReference type="EMBL" id="JAQMPJ010000018">
    <property type="protein sequence ID" value="MDB9006566.1"/>
    <property type="molecule type" value="Genomic_DNA"/>
</dbReference>
<evidence type="ECO:0000313" key="10">
    <source>
        <dbReference type="Proteomes" id="UP000095591"/>
    </source>
</evidence>
<evidence type="ECO:0000313" key="5">
    <source>
        <dbReference type="EMBL" id="MRY95566.1"/>
    </source>
</evidence>
<dbReference type="OrthoDB" id="1037861at2"/>
<dbReference type="GO" id="GO:0009253">
    <property type="term" value="P:peptidoglycan catabolic process"/>
    <property type="evidence" value="ECO:0007669"/>
    <property type="project" value="InterPro"/>
</dbReference>
<dbReference type="OMA" id="HCTATPE"/>
<dbReference type="Proteomes" id="UP000284660">
    <property type="component" value="Unassembled WGS sequence"/>
</dbReference>
<evidence type="ECO:0000313" key="14">
    <source>
        <dbReference type="Proteomes" id="UP000461276"/>
    </source>
</evidence>
<dbReference type="EMBL" id="WKMO01000007">
    <property type="protein sequence ID" value="MSB73472.1"/>
    <property type="molecule type" value="Genomic_DNA"/>
</dbReference>
<dbReference type="GO" id="GO:0008745">
    <property type="term" value="F:N-acetylmuramoyl-L-alanine amidase activity"/>
    <property type="evidence" value="ECO:0007669"/>
    <property type="project" value="UniProtKB-EC"/>
</dbReference>
<keyword evidence="4" id="KW-0378">Hydrolase</keyword>
<evidence type="ECO:0000259" key="1">
    <source>
        <dbReference type="SMART" id="SM00644"/>
    </source>
</evidence>
<dbReference type="Pfam" id="PF01510">
    <property type="entry name" value="Amidase_2"/>
    <property type="match status" value="1"/>
</dbReference>
<dbReference type="SUPFAM" id="SSF55846">
    <property type="entry name" value="N-acetylmuramoyl-L-alanine amidase-like"/>
    <property type="match status" value="1"/>
</dbReference>
<dbReference type="Gene3D" id="3.40.80.10">
    <property type="entry name" value="Peptidoglycan recognition protein-like"/>
    <property type="match status" value="1"/>
</dbReference>
<reference evidence="12 13" key="3">
    <citation type="journal article" date="2019" name="Nat. Med.">
        <title>A library of human gut bacterial isolates paired with longitudinal multiomics data enables mechanistic microbiome research.</title>
        <authorList>
            <person name="Poyet M."/>
            <person name="Groussin M."/>
            <person name="Gibbons S.M."/>
            <person name="Avila-Pacheco J."/>
            <person name="Jiang X."/>
            <person name="Kearney S.M."/>
            <person name="Perrotta A.R."/>
            <person name="Berdy B."/>
            <person name="Zhao S."/>
            <person name="Lieberman T.D."/>
            <person name="Swanson P.K."/>
            <person name="Smith M."/>
            <person name="Roesemann S."/>
            <person name="Alexander J.E."/>
            <person name="Rich S.A."/>
            <person name="Livny J."/>
            <person name="Vlamakis H."/>
            <person name="Clish C."/>
            <person name="Bullock K."/>
            <person name="Deik A."/>
            <person name="Scott J."/>
            <person name="Pierce K.A."/>
            <person name="Xavier R.J."/>
            <person name="Alm E.J."/>
        </authorList>
    </citation>
    <scope>NUCLEOTIDE SEQUENCE [LARGE SCALE GENOMIC DNA]</scope>
    <source>
        <strain evidence="6 12">BIOML-A2</strain>
        <strain evidence="7 13">BIOML-A20</strain>
        <strain evidence="5 14">BIOML-A9</strain>
    </source>
</reference>
<dbReference type="EMBL" id="CYXP01000014">
    <property type="protein sequence ID" value="CUN33015.1"/>
    <property type="molecule type" value="Genomic_DNA"/>
</dbReference>
<evidence type="ECO:0000313" key="4">
    <source>
        <dbReference type="EMBL" id="MDB9006566.1"/>
    </source>
</evidence>
<dbReference type="EMBL" id="QSJN01000015">
    <property type="protein sequence ID" value="RHD71723.1"/>
    <property type="molecule type" value="Genomic_DNA"/>
</dbReference>
<dbReference type="PROSITE" id="PS00018">
    <property type="entry name" value="EF_HAND_1"/>
    <property type="match status" value="1"/>
</dbReference>
<dbReference type="Proteomes" id="UP000095455">
    <property type="component" value="Unassembled WGS sequence"/>
</dbReference>
<dbReference type="EMBL" id="CYYK01000017">
    <property type="protein sequence ID" value="CUP08611.1"/>
    <property type="molecule type" value="Genomic_DNA"/>
</dbReference>
<dbReference type="EC" id="3.5.1.28" evidence="4"/>
<proteinExistence type="predicted"/>
<dbReference type="FunFam" id="3.40.80.10:FF:000008">
    <property type="entry name" value="N-acetylmuramoyl-L-alanine amidase"/>
    <property type="match status" value="1"/>
</dbReference>
<dbReference type="InterPro" id="IPR018247">
    <property type="entry name" value="EF_Hand_1_Ca_BS"/>
</dbReference>
<sequence length="156" mass="17840">MRKIDLIVIHCSATRENTDYSPEQLESDHKARGFLRAGYNFYIRKSGEVVNLRPLEQIPAHARGHNKHSIGICYEGGLDITGQSRDTRTQAQKTSLLRLIRHLLICFPGSWVCGHRDLSEDLNGDGTISPDEWIKQCPSFNAISEYKELVYELRKK</sequence>
<evidence type="ECO:0000313" key="6">
    <source>
        <dbReference type="EMBL" id="MRZ56664.1"/>
    </source>
</evidence>
<evidence type="ECO:0000313" key="3">
    <source>
        <dbReference type="EMBL" id="CUP08611.1"/>
    </source>
</evidence>
<evidence type="ECO:0000313" key="12">
    <source>
        <dbReference type="Proteomes" id="UP000432516"/>
    </source>
</evidence>
<dbReference type="Proteomes" id="UP000432516">
    <property type="component" value="Unassembled WGS sequence"/>
</dbReference>
<dbReference type="EMBL" id="WKMY01000021">
    <property type="protein sequence ID" value="MRY95566.1"/>
    <property type="molecule type" value="Genomic_DNA"/>
</dbReference>
<evidence type="ECO:0000313" key="11">
    <source>
        <dbReference type="Proteomes" id="UP000284660"/>
    </source>
</evidence>
<name>A0A173W3P6_PARDI</name>
<evidence type="ECO:0000313" key="9">
    <source>
        <dbReference type="Proteomes" id="UP000095455"/>
    </source>
</evidence>
<dbReference type="InterPro" id="IPR036505">
    <property type="entry name" value="Amidase/PGRP_sf"/>
</dbReference>
<reference evidence="9 10" key="1">
    <citation type="submission" date="2015-09" db="EMBL/GenBank/DDBJ databases">
        <authorList>
            <consortium name="Pathogen Informatics"/>
        </authorList>
    </citation>
    <scope>NUCLEOTIDE SEQUENCE [LARGE SCALE GENOMIC DNA]</scope>
    <source>
        <strain evidence="3 9">2789STDY5608822</strain>
        <strain evidence="2 10">2789STDY5608872</strain>
    </source>
</reference>
<dbReference type="AlphaFoldDB" id="A0A173W3P6"/>
<gene>
    <name evidence="8" type="ORF">DW782_18760</name>
    <name evidence="3" type="ORF">ERS852380_03878</name>
    <name evidence="2" type="ORF">ERS852429_04223</name>
    <name evidence="5" type="ORF">GKD67_20490</name>
    <name evidence="6" type="ORF">GKD68_18340</name>
    <name evidence="7" type="ORF">GKD70_09285</name>
    <name evidence="4" type="ORF">PN599_16355</name>
</gene>
<dbReference type="Proteomes" id="UP000095591">
    <property type="component" value="Unassembled WGS sequence"/>
</dbReference>
<reference evidence="4" key="4">
    <citation type="submission" date="2023-01" db="EMBL/GenBank/DDBJ databases">
        <title>Human gut microbiome strain richness.</title>
        <authorList>
            <person name="Chen-Liaw A."/>
        </authorList>
    </citation>
    <scope>NUCLEOTIDE SEQUENCE</scope>
    <source>
        <strain evidence="4">RTP21484st1_E5_RTP21484_190118</strain>
    </source>
</reference>
<dbReference type="Proteomes" id="UP001210126">
    <property type="component" value="Unassembled WGS sequence"/>
</dbReference>
<protein>
    <submittedName>
        <fullName evidence="2">N-acetylmuramoyl-L-alanine amidase</fullName>
        <ecNumber evidence="4">3.5.1.28</ecNumber>
    </submittedName>
</protein>
<reference evidence="8 11" key="2">
    <citation type="submission" date="2018-08" db="EMBL/GenBank/DDBJ databases">
        <title>A genome reference for cultivated species of the human gut microbiota.</title>
        <authorList>
            <person name="Zou Y."/>
            <person name="Xue W."/>
            <person name="Luo G."/>
        </authorList>
    </citation>
    <scope>NUCLEOTIDE SEQUENCE [LARGE SCALE GENOMIC DNA]</scope>
    <source>
        <strain evidence="8 11">AM30-4</strain>
    </source>
</reference>
<evidence type="ECO:0000313" key="2">
    <source>
        <dbReference type="EMBL" id="CUN33015.1"/>
    </source>
</evidence>
<evidence type="ECO:0000313" key="7">
    <source>
        <dbReference type="EMBL" id="MSB73472.1"/>
    </source>
</evidence>
<dbReference type="InterPro" id="IPR002502">
    <property type="entry name" value="Amidase_domain"/>
</dbReference>
<feature type="domain" description="N-acetylmuramoyl-L-alanine amidase" evidence="1">
    <location>
        <begin position="1"/>
        <end position="127"/>
    </location>
</feature>
<organism evidence="2 10">
    <name type="scientific">Parabacteroides distasonis</name>
    <dbReference type="NCBI Taxonomy" id="823"/>
    <lineage>
        <taxon>Bacteria</taxon>
        <taxon>Pseudomonadati</taxon>
        <taxon>Bacteroidota</taxon>
        <taxon>Bacteroidia</taxon>
        <taxon>Bacteroidales</taxon>
        <taxon>Tannerellaceae</taxon>
        <taxon>Parabacteroides</taxon>
    </lineage>
</organism>
<dbReference type="Proteomes" id="UP000441609">
    <property type="component" value="Unassembled WGS sequence"/>
</dbReference>
<dbReference type="CDD" id="cd06583">
    <property type="entry name" value="PGRP"/>
    <property type="match status" value="1"/>
</dbReference>
<dbReference type="RefSeq" id="WP_008778853.1">
    <property type="nucleotide sequence ID" value="NZ_BQOC01000004.1"/>
</dbReference>
<evidence type="ECO:0000313" key="8">
    <source>
        <dbReference type="EMBL" id="RHD71723.1"/>
    </source>
</evidence>
<dbReference type="EMBL" id="WKNE01000019">
    <property type="protein sequence ID" value="MRZ56664.1"/>
    <property type="molecule type" value="Genomic_DNA"/>
</dbReference>
<dbReference type="Proteomes" id="UP000461276">
    <property type="component" value="Unassembled WGS sequence"/>
</dbReference>
<evidence type="ECO:0000313" key="13">
    <source>
        <dbReference type="Proteomes" id="UP000441609"/>
    </source>
</evidence>
<dbReference type="SMART" id="SM00644">
    <property type="entry name" value="Ami_2"/>
    <property type="match status" value="1"/>
</dbReference>